<evidence type="ECO:0000313" key="1">
    <source>
        <dbReference type="EMBL" id="KAH3712321.1"/>
    </source>
</evidence>
<keyword evidence="2" id="KW-1185">Reference proteome</keyword>
<dbReference type="GO" id="GO:0019319">
    <property type="term" value="P:hexose biosynthetic process"/>
    <property type="evidence" value="ECO:0007669"/>
    <property type="project" value="TreeGrafter"/>
</dbReference>
<accession>A0A9D4BQ53</accession>
<sequence>MPYFHIIGVCKTGTTDLFERLSHHPEVIKNRGIMGKETWFWSWKRYGHGKKLAAVTTPISLT</sequence>
<organism evidence="1 2">
    <name type="scientific">Dreissena polymorpha</name>
    <name type="common">Zebra mussel</name>
    <name type="synonym">Mytilus polymorpha</name>
    <dbReference type="NCBI Taxonomy" id="45954"/>
    <lineage>
        <taxon>Eukaryota</taxon>
        <taxon>Metazoa</taxon>
        <taxon>Spiralia</taxon>
        <taxon>Lophotrochozoa</taxon>
        <taxon>Mollusca</taxon>
        <taxon>Bivalvia</taxon>
        <taxon>Autobranchia</taxon>
        <taxon>Heteroconchia</taxon>
        <taxon>Euheterodonta</taxon>
        <taxon>Imparidentia</taxon>
        <taxon>Neoheterodontei</taxon>
        <taxon>Myida</taxon>
        <taxon>Dreissenoidea</taxon>
        <taxon>Dreissenidae</taxon>
        <taxon>Dreissena</taxon>
    </lineage>
</organism>
<dbReference type="EMBL" id="JAIWYP010000014">
    <property type="protein sequence ID" value="KAH3712321.1"/>
    <property type="molecule type" value="Genomic_DNA"/>
</dbReference>
<proteinExistence type="predicted"/>
<dbReference type="InterPro" id="IPR052654">
    <property type="entry name" value="CS_Sulfotransferase"/>
</dbReference>
<gene>
    <name evidence="1" type="ORF">DPMN_072018</name>
</gene>
<name>A0A9D4BQ53_DREPO</name>
<reference evidence="1" key="2">
    <citation type="submission" date="2020-11" db="EMBL/GenBank/DDBJ databases">
        <authorList>
            <person name="McCartney M.A."/>
            <person name="Auch B."/>
            <person name="Kono T."/>
            <person name="Mallez S."/>
            <person name="Becker A."/>
            <person name="Gohl D.M."/>
            <person name="Silverstein K.A.T."/>
            <person name="Koren S."/>
            <person name="Bechman K.B."/>
            <person name="Herman A."/>
            <person name="Abrahante J.E."/>
            <person name="Garbe J."/>
        </authorList>
    </citation>
    <scope>NUCLEOTIDE SEQUENCE</scope>
    <source>
        <strain evidence="1">Duluth1</strain>
        <tissue evidence="1">Whole animal</tissue>
    </source>
</reference>
<reference evidence="1" key="1">
    <citation type="journal article" date="2019" name="bioRxiv">
        <title>The Genome of the Zebra Mussel, Dreissena polymorpha: A Resource for Invasive Species Research.</title>
        <authorList>
            <person name="McCartney M.A."/>
            <person name="Auch B."/>
            <person name="Kono T."/>
            <person name="Mallez S."/>
            <person name="Zhang Y."/>
            <person name="Obille A."/>
            <person name="Becker A."/>
            <person name="Abrahante J.E."/>
            <person name="Garbe J."/>
            <person name="Badalamenti J.P."/>
            <person name="Herman A."/>
            <person name="Mangelson H."/>
            <person name="Liachko I."/>
            <person name="Sullivan S."/>
            <person name="Sone E.D."/>
            <person name="Koren S."/>
            <person name="Silverstein K.A.T."/>
            <person name="Beckman K.B."/>
            <person name="Gohl D.M."/>
        </authorList>
    </citation>
    <scope>NUCLEOTIDE SEQUENCE</scope>
    <source>
        <strain evidence="1">Duluth1</strain>
        <tissue evidence="1">Whole animal</tissue>
    </source>
</reference>
<dbReference type="GO" id="GO:0050659">
    <property type="term" value="F:N-acetylgalactosamine 4-sulfate 6-O-sulfotransferase activity"/>
    <property type="evidence" value="ECO:0007669"/>
    <property type="project" value="TreeGrafter"/>
</dbReference>
<dbReference type="SUPFAM" id="SSF52540">
    <property type="entry name" value="P-loop containing nucleoside triphosphate hydrolases"/>
    <property type="match status" value="1"/>
</dbReference>
<protein>
    <recommendedName>
        <fullName evidence="3">Sulfotransferase</fullName>
    </recommendedName>
</protein>
<dbReference type="PANTHER" id="PTHR15723">
    <property type="entry name" value="CARBOHYDRATE SULFOTRANSFERASE 15"/>
    <property type="match status" value="1"/>
</dbReference>
<dbReference type="AlphaFoldDB" id="A0A9D4BQ53"/>
<dbReference type="Proteomes" id="UP000828390">
    <property type="component" value="Unassembled WGS sequence"/>
</dbReference>
<evidence type="ECO:0000313" key="2">
    <source>
        <dbReference type="Proteomes" id="UP000828390"/>
    </source>
</evidence>
<dbReference type="PANTHER" id="PTHR15723:SF0">
    <property type="entry name" value="CARBOHYDRATE SULFOTRANSFERASE 15"/>
    <property type="match status" value="1"/>
</dbReference>
<dbReference type="InterPro" id="IPR027417">
    <property type="entry name" value="P-loop_NTPase"/>
</dbReference>
<comment type="caution">
    <text evidence="1">The sequence shown here is derived from an EMBL/GenBank/DDBJ whole genome shotgun (WGS) entry which is preliminary data.</text>
</comment>
<evidence type="ECO:0008006" key="3">
    <source>
        <dbReference type="Google" id="ProtNLM"/>
    </source>
</evidence>
<dbReference type="Gene3D" id="3.40.50.300">
    <property type="entry name" value="P-loop containing nucleotide triphosphate hydrolases"/>
    <property type="match status" value="1"/>
</dbReference>